<name>A0A8J8NYC8_HALGN</name>
<feature type="signal peptide" evidence="5">
    <location>
        <begin position="1"/>
        <end position="21"/>
    </location>
</feature>
<dbReference type="InterPro" id="IPR027534">
    <property type="entry name" value="Ribosomal_P1/P2"/>
</dbReference>
<keyword evidence="3" id="KW-0687">Ribonucleoprotein</keyword>
<dbReference type="InterPro" id="IPR044076">
    <property type="entry name" value="Ribosomal_P2"/>
</dbReference>
<gene>
    <name evidence="6" type="ORF">FGO68_gene16846</name>
</gene>
<dbReference type="FunFam" id="1.10.10.1410:FF:000002">
    <property type="entry name" value="60S acidic ribosomal protein P2"/>
    <property type="match status" value="1"/>
</dbReference>
<dbReference type="AlphaFoldDB" id="A0A8J8NYC8"/>
<dbReference type="PANTHER" id="PTHR21141:SF5">
    <property type="entry name" value="LARGE RIBOSOMAL SUBUNIT PROTEIN P2"/>
    <property type="match status" value="1"/>
</dbReference>
<keyword evidence="7" id="KW-1185">Reference proteome</keyword>
<dbReference type="Proteomes" id="UP000785679">
    <property type="component" value="Unassembled WGS sequence"/>
</dbReference>
<dbReference type="GO" id="GO:0022625">
    <property type="term" value="C:cytosolic large ribosomal subunit"/>
    <property type="evidence" value="ECO:0007669"/>
    <property type="project" value="InterPro"/>
</dbReference>
<organism evidence="6 7">
    <name type="scientific">Halteria grandinella</name>
    <dbReference type="NCBI Taxonomy" id="5974"/>
    <lineage>
        <taxon>Eukaryota</taxon>
        <taxon>Sar</taxon>
        <taxon>Alveolata</taxon>
        <taxon>Ciliophora</taxon>
        <taxon>Intramacronucleata</taxon>
        <taxon>Spirotrichea</taxon>
        <taxon>Stichotrichia</taxon>
        <taxon>Sporadotrichida</taxon>
        <taxon>Halteriidae</taxon>
        <taxon>Halteria</taxon>
    </lineage>
</organism>
<comment type="caution">
    <text evidence="6">The sequence shown here is derived from an EMBL/GenBank/DDBJ whole genome shotgun (WGS) entry which is preliminary data.</text>
</comment>
<reference evidence="6" key="1">
    <citation type="submission" date="2019-06" db="EMBL/GenBank/DDBJ databases">
        <authorList>
            <person name="Zheng W."/>
        </authorList>
    </citation>
    <scope>NUCLEOTIDE SEQUENCE</scope>
    <source>
        <strain evidence="6">QDHG01</strain>
    </source>
</reference>
<sequence length="110" mass="11199">MKHLAAYSLLVLAGNAAPTAAQVEKLLKDVGVASNKEDLDAMIKALNGKKLHDLVRDGSKKLASVPSGGAVAVSAPVAATGAPAAAPKKEEKKEEEAADVDMGGLFGDDY</sequence>
<comment type="similarity">
    <text evidence="1">Belongs to the eukaryotic ribosomal protein P1/P2 family.</text>
</comment>
<evidence type="ECO:0000256" key="3">
    <source>
        <dbReference type="ARBA" id="ARBA00023274"/>
    </source>
</evidence>
<evidence type="ECO:0000256" key="5">
    <source>
        <dbReference type="SAM" id="SignalP"/>
    </source>
</evidence>
<evidence type="ECO:0000256" key="4">
    <source>
        <dbReference type="SAM" id="MobiDB-lite"/>
    </source>
</evidence>
<evidence type="ECO:0000313" key="6">
    <source>
        <dbReference type="EMBL" id="TNV82346.1"/>
    </source>
</evidence>
<evidence type="ECO:0000313" key="7">
    <source>
        <dbReference type="Proteomes" id="UP000785679"/>
    </source>
</evidence>
<dbReference type="Gene3D" id="1.10.10.1410">
    <property type="match status" value="1"/>
</dbReference>
<protein>
    <recommendedName>
        <fullName evidence="8">60S acidic ribosomal protein P2</fullName>
    </recommendedName>
</protein>
<dbReference type="InterPro" id="IPR038716">
    <property type="entry name" value="P1/P2_N_sf"/>
</dbReference>
<dbReference type="EMBL" id="RRYP01005070">
    <property type="protein sequence ID" value="TNV82346.1"/>
    <property type="molecule type" value="Genomic_DNA"/>
</dbReference>
<dbReference type="GO" id="GO:0003735">
    <property type="term" value="F:structural constituent of ribosome"/>
    <property type="evidence" value="ECO:0007669"/>
    <property type="project" value="InterPro"/>
</dbReference>
<keyword evidence="5" id="KW-0732">Signal</keyword>
<dbReference type="Pfam" id="PF00428">
    <property type="entry name" value="Ribosomal_60s"/>
    <property type="match status" value="1"/>
</dbReference>
<keyword evidence="2" id="KW-0689">Ribosomal protein</keyword>
<dbReference type="CDD" id="cd05833">
    <property type="entry name" value="Ribosomal_P2"/>
    <property type="match status" value="1"/>
</dbReference>
<dbReference type="OrthoDB" id="1227494at2759"/>
<evidence type="ECO:0000256" key="1">
    <source>
        <dbReference type="ARBA" id="ARBA00005436"/>
    </source>
</evidence>
<feature type="chain" id="PRO_5035189619" description="60S acidic ribosomal protein P2" evidence="5">
    <location>
        <begin position="22"/>
        <end position="110"/>
    </location>
</feature>
<proteinExistence type="inferred from homology"/>
<dbReference type="PANTHER" id="PTHR21141">
    <property type="entry name" value="60S ACIDIC RIBOSOMAL PROTEIN FAMILY MEMBER"/>
    <property type="match status" value="1"/>
</dbReference>
<evidence type="ECO:0000256" key="2">
    <source>
        <dbReference type="ARBA" id="ARBA00022980"/>
    </source>
</evidence>
<feature type="region of interest" description="Disordered" evidence="4">
    <location>
        <begin position="80"/>
        <end position="110"/>
    </location>
</feature>
<evidence type="ECO:0008006" key="8">
    <source>
        <dbReference type="Google" id="ProtNLM"/>
    </source>
</evidence>
<dbReference type="GO" id="GO:0002182">
    <property type="term" value="P:cytoplasmic translational elongation"/>
    <property type="evidence" value="ECO:0007669"/>
    <property type="project" value="InterPro"/>
</dbReference>
<dbReference type="HAMAP" id="MF_01478">
    <property type="entry name" value="Ribosomal_L12_arch"/>
    <property type="match status" value="1"/>
</dbReference>
<accession>A0A8J8NYC8</accession>